<evidence type="ECO:0000313" key="13">
    <source>
        <dbReference type="Proteomes" id="UP000254051"/>
    </source>
</evidence>
<dbReference type="Pfam" id="PF02885">
    <property type="entry name" value="Glycos_trans_3N"/>
    <property type="match status" value="1"/>
</dbReference>
<dbReference type="FunFam" id="3.40.1030.10:FF:000002">
    <property type="entry name" value="Anthranilate phosphoribosyltransferase"/>
    <property type="match status" value="1"/>
</dbReference>
<dbReference type="PANTHER" id="PTHR43285">
    <property type="entry name" value="ANTHRANILATE PHOSPHORIBOSYLTRANSFERASE"/>
    <property type="match status" value="1"/>
</dbReference>
<dbReference type="EMBL" id="UHJJ01000001">
    <property type="protein sequence ID" value="SUQ12184.1"/>
    <property type="molecule type" value="Genomic_DNA"/>
</dbReference>
<keyword evidence="2 9" id="KW-0028">Amino-acid biosynthesis</keyword>
<comment type="similarity">
    <text evidence="9">Belongs to the anthranilate phosphoribosyltransferase family.</text>
</comment>
<evidence type="ECO:0000256" key="3">
    <source>
        <dbReference type="ARBA" id="ARBA00022676"/>
    </source>
</evidence>
<dbReference type="EC" id="2.4.2.18" evidence="9"/>
<comment type="function">
    <text evidence="9">Catalyzes the transfer of the phosphoribosyl group of 5-phosphorylribose-1-pyrophosphate (PRPP) to anthranilate to yield N-(5'-phosphoribosyl)-anthranilate (PRA).</text>
</comment>
<dbReference type="GO" id="GO:0004048">
    <property type="term" value="F:anthranilate phosphoribosyltransferase activity"/>
    <property type="evidence" value="ECO:0007669"/>
    <property type="project" value="UniProtKB-UniRule"/>
</dbReference>
<dbReference type="InterPro" id="IPR000312">
    <property type="entry name" value="Glycosyl_Trfase_fam3"/>
</dbReference>
<feature type="domain" description="Glycosyl transferase family 3 N-terminal" evidence="11">
    <location>
        <begin position="3"/>
        <end position="65"/>
    </location>
</feature>
<keyword evidence="13" id="KW-1185">Reference proteome</keyword>
<evidence type="ECO:0000256" key="9">
    <source>
        <dbReference type="HAMAP-Rule" id="MF_00211"/>
    </source>
</evidence>
<dbReference type="Gene3D" id="1.20.970.10">
    <property type="entry name" value="Transferase, Pyrimidine Nucleoside Phosphorylase, Chain C"/>
    <property type="match status" value="1"/>
</dbReference>
<keyword evidence="9" id="KW-0479">Metal-binding</keyword>
<feature type="binding site" evidence="9">
    <location>
        <position position="225"/>
    </location>
    <ligand>
        <name>Mg(2+)</name>
        <dbReference type="ChEBI" id="CHEBI:18420"/>
        <label>2</label>
    </ligand>
</feature>
<evidence type="ECO:0000256" key="1">
    <source>
        <dbReference type="ARBA" id="ARBA00004907"/>
    </source>
</evidence>
<dbReference type="AlphaFoldDB" id="A0A316A1T9"/>
<evidence type="ECO:0000313" key="12">
    <source>
        <dbReference type="EMBL" id="SUQ12184.1"/>
    </source>
</evidence>
<dbReference type="InterPro" id="IPR036320">
    <property type="entry name" value="Glycosyl_Trfase_fam3_N_dom_sf"/>
</dbReference>
<feature type="binding site" evidence="9">
    <location>
        <position position="91"/>
    </location>
    <ligand>
        <name>Mg(2+)</name>
        <dbReference type="ChEBI" id="CHEBI:18420"/>
        <label>1</label>
    </ligand>
</feature>
<dbReference type="GO" id="GO:0005829">
    <property type="term" value="C:cytosol"/>
    <property type="evidence" value="ECO:0007669"/>
    <property type="project" value="TreeGrafter"/>
</dbReference>
<evidence type="ECO:0000256" key="8">
    <source>
        <dbReference type="ARBA" id="ARBA00061188"/>
    </source>
</evidence>
<dbReference type="InterPro" id="IPR035902">
    <property type="entry name" value="Nuc_phospho_transferase"/>
</dbReference>
<accession>A0A316A1T9</accession>
<evidence type="ECO:0000256" key="2">
    <source>
        <dbReference type="ARBA" id="ARBA00022605"/>
    </source>
</evidence>
<feature type="binding site" evidence="9">
    <location>
        <begin position="89"/>
        <end position="92"/>
    </location>
    <ligand>
        <name>5-phospho-alpha-D-ribose 1-diphosphate</name>
        <dbReference type="ChEBI" id="CHEBI:58017"/>
    </ligand>
</feature>
<feature type="binding site" evidence="9">
    <location>
        <position position="87"/>
    </location>
    <ligand>
        <name>5-phospho-alpha-D-ribose 1-diphosphate</name>
        <dbReference type="ChEBI" id="CHEBI:58017"/>
    </ligand>
</feature>
<dbReference type="NCBIfam" id="TIGR01245">
    <property type="entry name" value="trpD"/>
    <property type="match status" value="1"/>
</dbReference>
<dbReference type="GO" id="GO:0000162">
    <property type="term" value="P:L-tryptophan biosynthetic process"/>
    <property type="evidence" value="ECO:0007669"/>
    <property type="project" value="UniProtKB-UniRule"/>
</dbReference>
<proteinExistence type="inferred from homology"/>
<evidence type="ECO:0000256" key="7">
    <source>
        <dbReference type="ARBA" id="ARBA00052328"/>
    </source>
</evidence>
<comment type="similarity">
    <text evidence="8">In the C-terminal section; belongs to the anthranilate phosphoribosyltransferase family.</text>
</comment>
<feature type="binding site" evidence="9">
    <location>
        <position position="119"/>
    </location>
    <ligand>
        <name>5-phospho-alpha-D-ribose 1-diphosphate</name>
        <dbReference type="ChEBI" id="CHEBI:58017"/>
    </ligand>
</feature>
<feature type="binding site" evidence="9">
    <location>
        <begin position="82"/>
        <end position="83"/>
    </location>
    <ligand>
        <name>5-phospho-alpha-D-ribose 1-diphosphate</name>
        <dbReference type="ChEBI" id="CHEBI:58017"/>
    </ligand>
</feature>
<comment type="caution">
    <text evidence="9">Lacks conserved residue(s) required for the propagation of feature annotation.</text>
</comment>
<protein>
    <recommendedName>
        <fullName evidence="9">Anthranilate phosphoribosyltransferase</fullName>
        <ecNumber evidence="9">2.4.2.18</ecNumber>
    </recommendedName>
</protein>
<keyword evidence="9" id="KW-0460">Magnesium</keyword>
<dbReference type="UniPathway" id="UPA00035">
    <property type="reaction ID" value="UER00041"/>
</dbReference>
<keyword evidence="3 9" id="KW-0328">Glycosyltransferase</keyword>
<name>A0A316A1T9_9FIRM</name>
<dbReference type="SUPFAM" id="SSF47648">
    <property type="entry name" value="Nucleoside phosphorylase/phosphoribosyltransferase N-terminal domain"/>
    <property type="match status" value="1"/>
</dbReference>
<keyword evidence="6 9" id="KW-0057">Aromatic amino acid biosynthesis</keyword>
<dbReference type="RefSeq" id="WP_109708250.1">
    <property type="nucleotide sequence ID" value="NZ_QGDS01000001.1"/>
</dbReference>
<evidence type="ECO:0000256" key="5">
    <source>
        <dbReference type="ARBA" id="ARBA00022822"/>
    </source>
</evidence>
<feature type="binding site" evidence="9">
    <location>
        <begin position="107"/>
        <end position="115"/>
    </location>
    <ligand>
        <name>5-phospho-alpha-D-ribose 1-diphosphate</name>
        <dbReference type="ChEBI" id="CHEBI:58017"/>
    </ligand>
</feature>
<dbReference type="InterPro" id="IPR005940">
    <property type="entry name" value="Anthranilate_Pribosyl_Tfrase"/>
</dbReference>
<evidence type="ECO:0000256" key="6">
    <source>
        <dbReference type="ARBA" id="ARBA00023141"/>
    </source>
</evidence>
<dbReference type="InterPro" id="IPR017459">
    <property type="entry name" value="Glycosyl_Trfase_fam3_N_dom"/>
</dbReference>
<gene>
    <name evidence="9" type="primary">trpD</name>
    <name evidence="12" type="ORF">SAMN05216529_10173</name>
</gene>
<dbReference type="OrthoDB" id="9806430at2"/>
<feature type="binding site" evidence="9">
    <location>
        <position position="110"/>
    </location>
    <ligand>
        <name>anthranilate</name>
        <dbReference type="ChEBI" id="CHEBI:16567"/>
        <label>1</label>
    </ligand>
</feature>
<comment type="subunit">
    <text evidence="9">Homodimer.</text>
</comment>
<dbReference type="GO" id="GO:0000287">
    <property type="term" value="F:magnesium ion binding"/>
    <property type="evidence" value="ECO:0007669"/>
    <property type="project" value="UniProtKB-UniRule"/>
</dbReference>
<comment type="cofactor">
    <cofactor evidence="9">
        <name>Mg(2+)</name>
        <dbReference type="ChEBI" id="CHEBI:18420"/>
    </cofactor>
    <text evidence="9">Binds 2 magnesium ions per monomer.</text>
</comment>
<evidence type="ECO:0000256" key="4">
    <source>
        <dbReference type="ARBA" id="ARBA00022679"/>
    </source>
</evidence>
<dbReference type="PANTHER" id="PTHR43285:SF2">
    <property type="entry name" value="ANTHRANILATE PHOSPHORIBOSYLTRANSFERASE"/>
    <property type="match status" value="1"/>
</dbReference>
<organism evidence="12 13">
    <name type="scientific">Faecalicatena contorta</name>
    <dbReference type="NCBI Taxonomy" id="39482"/>
    <lineage>
        <taxon>Bacteria</taxon>
        <taxon>Bacillati</taxon>
        <taxon>Bacillota</taxon>
        <taxon>Clostridia</taxon>
        <taxon>Lachnospirales</taxon>
        <taxon>Lachnospiraceae</taxon>
        <taxon>Faecalicatena</taxon>
    </lineage>
</organism>
<comment type="pathway">
    <text evidence="1 9">Amino-acid biosynthesis; L-tryptophan biosynthesis; L-tryptophan from chorismate: step 2/5.</text>
</comment>
<feature type="binding site" evidence="9">
    <location>
        <position position="225"/>
    </location>
    <ligand>
        <name>Mg(2+)</name>
        <dbReference type="ChEBI" id="CHEBI:18420"/>
        <label>1</label>
    </ligand>
</feature>
<evidence type="ECO:0000259" key="11">
    <source>
        <dbReference type="Pfam" id="PF02885"/>
    </source>
</evidence>
<feature type="binding site" evidence="9">
    <location>
        <position position="79"/>
    </location>
    <ligand>
        <name>5-phospho-alpha-D-ribose 1-diphosphate</name>
        <dbReference type="ChEBI" id="CHEBI:58017"/>
    </ligand>
</feature>
<keyword evidence="5 9" id="KW-0822">Tryptophan biosynthesis</keyword>
<keyword evidence="4 9" id="KW-0808">Transferase</keyword>
<feature type="binding site" evidence="9">
    <location>
        <position position="165"/>
    </location>
    <ligand>
        <name>anthranilate</name>
        <dbReference type="ChEBI" id="CHEBI:16567"/>
        <label>2</label>
    </ligand>
</feature>
<dbReference type="Proteomes" id="UP000254051">
    <property type="component" value="Unassembled WGS sequence"/>
</dbReference>
<reference evidence="13" key="1">
    <citation type="submission" date="2017-07" db="EMBL/GenBank/DDBJ databases">
        <authorList>
            <person name="Varghese N."/>
            <person name="Submissions S."/>
        </authorList>
    </citation>
    <scope>NUCLEOTIDE SEQUENCE [LARGE SCALE GENOMIC DNA]</scope>
    <source>
        <strain evidence="13">NLAE-zl-C134</strain>
    </source>
</reference>
<feature type="domain" description="Glycosyl transferase family 3" evidence="10">
    <location>
        <begin position="73"/>
        <end position="323"/>
    </location>
</feature>
<feature type="binding site" evidence="9">
    <location>
        <position position="79"/>
    </location>
    <ligand>
        <name>anthranilate</name>
        <dbReference type="ChEBI" id="CHEBI:16567"/>
        <label>1</label>
    </ligand>
</feature>
<dbReference type="SUPFAM" id="SSF52418">
    <property type="entry name" value="Nucleoside phosphorylase/phosphoribosyltransferase catalytic domain"/>
    <property type="match status" value="1"/>
</dbReference>
<dbReference type="HAMAP" id="MF_00211">
    <property type="entry name" value="TrpD"/>
    <property type="match status" value="1"/>
</dbReference>
<sequence>MIKEAILKLAKRKDLTYKEAYQVMNEIMSGEASDVQMSSYLTAMSLKGETIDEITASAAGMREHCVKLLHNVDALEIVGTGGDGANSFNISTTSALVIAAAGVPVAKHGNRAASSRSGAADVLEALGVKITIPPEQSAQLLEKIGICFLFAQNYHIAMKYVAPVRKELGIRTIFNILGPLANPAGANMEVMGVYEEALVEPLARVLEKLGVKNAMVVYGQDKLDEISMSAPTTVCEIKNGAFHSYTITPEQFGFTFCKKSELAGGTPQENAEITRAILKGQETGPKRNAVLLNTGAALYVAGKAKTLEEGVSLAEETIDSGKANEKLEQFIRYSNLTEEIPCF</sequence>
<dbReference type="Pfam" id="PF00591">
    <property type="entry name" value="Glycos_transf_3"/>
    <property type="match status" value="1"/>
</dbReference>
<comment type="catalytic activity">
    <reaction evidence="7 9">
        <text>N-(5-phospho-beta-D-ribosyl)anthranilate + diphosphate = 5-phospho-alpha-D-ribose 1-diphosphate + anthranilate</text>
        <dbReference type="Rhea" id="RHEA:11768"/>
        <dbReference type="ChEBI" id="CHEBI:16567"/>
        <dbReference type="ChEBI" id="CHEBI:18277"/>
        <dbReference type="ChEBI" id="CHEBI:33019"/>
        <dbReference type="ChEBI" id="CHEBI:58017"/>
        <dbReference type="EC" id="2.4.2.18"/>
    </reaction>
</comment>
<evidence type="ECO:0000259" key="10">
    <source>
        <dbReference type="Pfam" id="PF00591"/>
    </source>
</evidence>
<feature type="binding site" evidence="9">
    <location>
        <position position="224"/>
    </location>
    <ligand>
        <name>Mg(2+)</name>
        <dbReference type="ChEBI" id="CHEBI:18420"/>
        <label>2</label>
    </ligand>
</feature>
<dbReference type="Gene3D" id="3.40.1030.10">
    <property type="entry name" value="Nucleoside phosphorylase/phosphoribosyltransferase catalytic domain"/>
    <property type="match status" value="1"/>
</dbReference>